<evidence type="ECO:0000313" key="2">
    <source>
        <dbReference type="Proteomes" id="UP001209107"/>
    </source>
</evidence>
<evidence type="ECO:0008006" key="3">
    <source>
        <dbReference type="Google" id="ProtNLM"/>
    </source>
</evidence>
<name>A0ABT3JKI4_9FLAO</name>
<organism evidence="1 2">
    <name type="scientific">Kaistella yananensis</name>
    <dbReference type="NCBI Taxonomy" id="2989820"/>
    <lineage>
        <taxon>Bacteria</taxon>
        <taxon>Pseudomonadati</taxon>
        <taxon>Bacteroidota</taxon>
        <taxon>Flavobacteriia</taxon>
        <taxon>Flavobacteriales</taxon>
        <taxon>Weeksellaceae</taxon>
        <taxon>Chryseobacterium group</taxon>
        <taxon>Kaistella</taxon>
    </lineage>
</organism>
<gene>
    <name evidence="1" type="ORF">OK344_03635</name>
</gene>
<reference evidence="1 2" key="1">
    <citation type="submission" date="2022-10" db="EMBL/GenBank/DDBJ databases">
        <title>Kaistella sp. BT-6-1-3.</title>
        <authorList>
            <person name="Ai J."/>
            <person name="Deng Z."/>
        </authorList>
    </citation>
    <scope>NUCLEOTIDE SEQUENCE [LARGE SCALE GENOMIC DNA]</scope>
    <source>
        <strain evidence="1 2">BT6-1-3</strain>
    </source>
</reference>
<dbReference type="EMBL" id="JAPCHZ010000001">
    <property type="protein sequence ID" value="MCW4451293.1"/>
    <property type="molecule type" value="Genomic_DNA"/>
</dbReference>
<keyword evidence="2" id="KW-1185">Reference proteome</keyword>
<sequence length="118" mass="13891">MLRNKTYQRLAAVIFTAVYLFVALFSQNFHNHGSGEVFKDFNFKKSEKTYSPGHLSQEFTDCLSCHLLHDGHSLFPEDFQFKFVQPDDFQKEIFAYAQRFSKLEFFSFQLRGPPSNFI</sequence>
<proteinExistence type="predicted"/>
<evidence type="ECO:0000313" key="1">
    <source>
        <dbReference type="EMBL" id="MCW4451293.1"/>
    </source>
</evidence>
<accession>A0ABT3JKI4</accession>
<comment type="caution">
    <text evidence="1">The sequence shown here is derived from an EMBL/GenBank/DDBJ whole genome shotgun (WGS) entry which is preliminary data.</text>
</comment>
<dbReference type="Proteomes" id="UP001209107">
    <property type="component" value="Unassembled WGS sequence"/>
</dbReference>
<dbReference type="RefSeq" id="WP_265143494.1">
    <property type="nucleotide sequence ID" value="NZ_JAPCHZ010000001.1"/>
</dbReference>
<protein>
    <recommendedName>
        <fullName evidence="3">Cytochrome c domain-containing protein</fullName>
    </recommendedName>
</protein>